<name>A0A4Y9VQR6_9PROT</name>
<dbReference type="PANTHER" id="PTHR30383">
    <property type="entry name" value="THIOESTERASE 1/PROTEASE 1/LYSOPHOSPHOLIPASE L1"/>
    <property type="match status" value="1"/>
</dbReference>
<feature type="domain" description="SGNH hydrolase-type esterase" evidence="2">
    <location>
        <begin position="34"/>
        <end position="196"/>
    </location>
</feature>
<proteinExistence type="predicted"/>
<protein>
    <submittedName>
        <fullName evidence="3">Arylesterase</fullName>
    </submittedName>
</protein>
<keyword evidence="1" id="KW-0732">Signal</keyword>
<dbReference type="Gene3D" id="3.40.50.1110">
    <property type="entry name" value="SGNH hydrolase"/>
    <property type="match status" value="1"/>
</dbReference>
<keyword evidence="4" id="KW-1185">Reference proteome</keyword>
<evidence type="ECO:0000313" key="4">
    <source>
        <dbReference type="Proteomes" id="UP000297706"/>
    </source>
</evidence>
<feature type="signal peptide" evidence="1">
    <location>
        <begin position="1"/>
        <end position="30"/>
    </location>
</feature>
<dbReference type="RefSeq" id="WP_135276993.1">
    <property type="nucleotide sequence ID" value="NZ_PQVH01000008.1"/>
</dbReference>
<organism evidence="3 4">
    <name type="scientific">Methylotenera oryzisoli</name>
    <dbReference type="NCBI Taxonomy" id="2080758"/>
    <lineage>
        <taxon>Bacteria</taxon>
        <taxon>Pseudomonadati</taxon>
        <taxon>Pseudomonadota</taxon>
        <taxon>Betaproteobacteria</taxon>
        <taxon>Nitrosomonadales</taxon>
        <taxon>Methylophilaceae</taxon>
        <taxon>Methylotenera</taxon>
    </lineage>
</organism>
<evidence type="ECO:0000313" key="3">
    <source>
        <dbReference type="EMBL" id="TFW71446.1"/>
    </source>
</evidence>
<dbReference type="Proteomes" id="UP000297706">
    <property type="component" value="Unassembled WGS sequence"/>
</dbReference>
<dbReference type="SUPFAM" id="SSF52266">
    <property type="entry name" value="SGNH hydrolase"/>
    <property type="match status" value="1"/>
</dbReference>
<accession>A0A4Y9VQR6</accession>
<comment type="caution">
    <text evidence="3">The sequence shown here is derived from an EMBL/GenBank/DDBJ whole genome shotgun (WGS) entry which is preliminary data.</text>
</comment>
<evidence type="ECO:0000259" key="2">
    <source>
        <dbReference type="Pfam" id="PF13472"/>
    </source>
</evidence>
<dbReference type="EMBL" id="PQVH01000008">
    <property type="protein sequence ID" value="TFW71446.1"/>
    <property type="molecule type" value="Genomic_DNA"/>
</dbReference>
<dbReference type="PROSITE" id="PS51257">
    <property type="entry name" value="PROKAR_LIPOPROTEIN"/>
    <property type="match status" value="1"/>
</dbReference>
<dbReference type="InterPro" id="IPR051532">
    <property type="entry name" value="Ester_Hydrolysis_Enzymes"/>
</dbReference>
<dbReference type="PANTHER" id="PTHR30383:SF24">
    <property type="entry name" value="THIOESTERASE 1_PROTEASE 1_LYSOPHOSPHOLIPASE L1"/>
    <property type="match status" value="1"/>
</dbReference>
<feature type="chain" id="PRO_5021327431" evidence="1">
    <location>
        <begin position="31"/>
        <end position="213"/>
    </location>
</feature>
<dbReference type="GO" id="GO:0004622">
    <property type="term" value="F:phosphatidylcholine lysophospholipase activity"/>
    <property type="evidence" value="ECO:0007669"/>
    <property type="project" value="TreeGrafter"/>
</dbReference>
<evidence type="ECO:0000256" key="1">
    <source>
        <dbReference type="SAM" id="SignalP"/>
    </source>
</evidence>
<dbReference type="InterPro" id="IPR036514">
    <property type="entry name" value="SGNH_hydro_sf"/>
</dbReference>
<dbReference type="Pfam" id="PF13472">
    <property type="entry name" value="Lipase_GDSL_2"/>
    <property type="match status" value="1"/>
</dbReference>
<sequence>MIKRLLVAATLLLLAACGSGQQFTALSANANVVVLGDSLTYGTGAASGEDYVSLLSNSTGWNIMNAGIPGNTSADGLDRLDALLAPHDDGSQKIDLLIVELGGNDFLRHIPEAETVHNLSAILAKSKARSINTVLIAIPKFSPIGAALGSLEDHPLYEKLAEQTNTPLVEDVFSDVLAKNSLKADPVHPNADGYRIVASGLKSALSDLGLLKH</sequence>
<reference evidence="3 4" key="1">
    <citation type="submission" date="2018-02" db="EMBL/GenBank/DDBJ databases">
        <title>A novel lanthanide dependent methylotroph, Methylotenera sp. La3113.</title>
        <authorList>
            <person name="Lv H."/>
            <person name="Tani A."/>
        </authorList>
    </citation>
    <scope>NUCLEOTIDE SEQUENCE [LARGE SCALE GENOMIC DNA]</scope>
    <source>
        <strain evidence="3 4">La3113</strain>
    </source>
</reference>
<gene>
    <name evidence="3" type="ORF">C3Y98_04920</name>
</gene>
<dbReference type="AlphaFoldDB" id="A0A4Y9VQR6"/>
<dbReference type="InterPro" id="IPR013830">
    <property type="entry name" value="SGNH_hydro"/>
</dbReference>
<dbReference type="OrthoDB" id="9786188at2"/>